<dbReference type="Gene3D" id="2.180.10.10">
    <property type="entry name" value="RHS repeat-associated core"/>
    <property type="match status" value="2"/>
</dbReference>
<evidence type="ECO:0000259" key="1">
    <source>
        <dbReference type="Pfam" id="PF20041"/>
    </source>
</evidence>
<evidence type="ECO:0000313" key="2">
    <source>
        <dbReference type="EMBL" id="SEA22166.1"/>
    </source>
</evidence>
<accession>A0A1H3ZEJ9</accession>
<protein>
    <submittedName>
        <fullName evidence="2">RHS repeat-associated core domain-containing protein</fullName>
    </submittedName>
</protein>
<dbReference type="EMBL" id="FNRL01000004">
    <property type="protein sequence ID" value="SEA22166.1"/>
    <property type="molecule type" value="Genomic_DNA"/>
</dbReference>
<dbReference type="STRING" id="408074.SAMN05660909_01185"/>
<dbReference type="InterPro" id="IPR022385">
    <property type="entry name" value="Rhs_assc_core"/>
</dbReference>
<dbReference type="RefSeq" id="WP_089759645.1">
    <property type="nucleotide sequence ID" value="NZ_BKAT01000005.1"/>
</dbReference>
<sequence>MLNSYIRTIIVTILILAEYDTVSAQNIPVVSNPVPASPVKLPPPYTANRINFVRTWEPAVALTDTAFIASPSRTISEVKQTTAYFDDFGQPMQTVVRGISPAGKDLVQPQILDMFGREQYKYLPYIQQSGNTTDGKLKLIPFAAQKAFYSDPNLNPGVSGDSVFYSETVFEQSPLDRPVAAYSPGNAWSKHPANPTADHYVRFQYRTNTVADSVRIWKIATAGGLPSTTSIYGTGTLSVSTTINEDNQAVIEYKDLQGKTILKKVQLDNSPSTNTRGWLCTYYIYDAFDNLAWVIPPLACEKVLNNWNISAVRDLCFEYQYDNRNRMIVKKVPDAGAIFMVYDVRNRLVFSQDSVQRKASPQEWLTVFYDDQNRPVSTALYKANTTRTALQAAMNNVSNVKQAISQQTGVFNLALDTYDGSATLYEAMNQIELLPGFDSNNSELILQINPNGTIATTVTVSNPLPNIPASALTPLTYTFYDNYDFPGKLNAVPAEFSQLPNTAGAEIVSAPDNMTPGLVTGTRTRILGTNQWLTATNYYDKKGRIVQVLAENISGGVDISTSQYDFGGKLLAAFARHRNIRSTTIPELTVLTTMQYDGAGRLLSAVKKLNNNSSLERTIFSNKYNELGQLVTKRLGVTGTNTQLEQLDYEYNIRGWLRSLNKNYLNTTNNTTSHFGMELNYDRGFQSKFYSGNIAGIRWKGWNDKIPRAYGFDYDNVSRLKQADFTQQNSGSSNWTNNLVDFTVSNLNYDANGNLLKMKQRGMVGTSPATIDDLNYSYKSNSNQLTAVSDTSNTASAKLGDFINGTNTGNDYTYDGNGNMVSDQNKKISSISYNHLNLPQKISITGKGVISYVYDAAGTKLRKIVTDSTGSSVKTTTTDYIGSYVYQNDSLQFLGHEEGRIRVVYAAGVSPAYVYDYFVKDHLGNTRLVLTEESSTSSYLATMETGNAPTENQLFSNLDQTRSPKPVGYPNDSANNESVAKLTATGNGKTIGPSLVLRVMAGDTVQIGAKAFYKSSGPKENKEQSTPENILADLVNAFGGSESPGVEHGGSNIVSTPFNSNFYNNDYRRLKEKEPGNNDNYRPKAYLNYVLFDDEFKLVDDNSGVKQVKSTPDEIQVLSNDKMVVKKSGFLYVYTSNEGTESVYFDDVMATLATGPVLEETHYYPFGLTMSGISSNALKGANYPENRLKYNGKELQSKEFGDGSGLELYDYGARMQDPQIGRWWVIDPLADKMRRFSPYVYAFDNPIRFIDPDGMAPWDNFVFNEKGRFLRIDKNNQPDKIVVENSKTQKVEGQYEFNDPKEDTKAIKEGKVTRLVFISSDQIGEQMDQNGVNNTTENRFVYAERESRPAGDKSLLSGVSNGNLDQVTFPLVKPGALHVVKGNGANLDGVGYNNYDFGNFLWGQAGRKLGFNINTLKDAAHLNNAVNARSDNQNMKNNTLLDSPADQKAITEGYYYPEGVPRVVLPDVRRMLPGKI</sequence>
<name>A0A1H3ZEJ9_9BACT</name>
<feature type="domain" description="DUF6443" evidence="1">
    <location>
        <begin position="69"/>
        <end position="193"/>
    </location>
</feature>
<dbReference type="InterPro" id="IPR045619">
    <property type="entry name" value="DUF6443"/>
</dbReference>
<keyword evidence="3" id="KW-1185">Reference proteome</keyword>
<proteinExistence type="predicted"/>
<reference evidence="3" key="1">
    <citation type="submission" date="2016-10" db="EMBL/GenBank/DDBJ databases">
        <authorList>
            <person name="Varghese N."/>
            <person name="Submissions S."/>
        </authorList>
    </citation>
    <scope>NUCLEOTIDE SEQUENCE [LARGE SCALE GENOMIC DNA]</scope>
    <source>
        <strain evidence="3">DSM 23920</strain>
    </source>
</reference>
<dbReference type="NCBIfam" id="TIGR03696">
    <property type="entry name" value="Rhs_assc_core"/>
    <property type="match status" value="1"/>
</dbReference>
<dbReference type="Pfam" id="PF20041">
    <property type="entry name" value="DUF6443"/>
    <property type="match status" value="1"/>
</dbReference>
<organism evidence="2 3">
    <name type="scientific">Chitinophaga terrae</name>
    <name type="common">ex Kim and Jung 2007</name>
    <dbReference type="NCBI Taxonomy" id="408074"/>
    <lineage>
        <taxon>Bacteria</taxon>
        <taxon>Pseudomonadati</taxon>
        <taxon>Bacteroidota</taxon>
        <taxon>Chitinophagia</taxon>
        <taxon>Chitinophagales</taxon>
        <taxon>Chitinophagaceae</taxon>
        <taxon>Chitinophaga</taxon>
    </lineage>
</organism>
<dbReference type="Proteomes" id="UP000199656">
    <property type="component" value="Unassembled WGS sequence"/>
</dbReference>
<evidence type="ECO:0000313" key="3">
    <source>
        <dbReference type="Proteomes" id="UP000199656"/>
    </source>
</evidence>
<gene>
    <name evidence="2" type="ORF">SAMN05660909_01185</name>
</gene>